<dbReference type="Proteomes" id="UP000594220">
    <property type="component" value="Unplaced"/>
</dbReference>
<keyword evidence="1" id="KW-0677">Repeat</keyword>
<dbReference type="InterPro" id="IPR036770">
    <property type="entry name" value="Ankyrin_rpt-contain_sf"/>
</dbReference>
<dbReference type="GO" id="GO:0008285">
    <property type="term" value="P:negative regulation of cell population proliferation"/>
    <property type="evidence" value="ECO:0007669"/>
    <property type="project" value="TreeGrafter"/>
</dbReference>
<evidence type="ECO:0000256" key="2">
    <source>
        <dbReference type="ARBA" id="ARBA00023043"/>
    </source>
</evidence>
<sequence length="214" mass="21899">SSSDEWELEPVSARGARGCGARGLCPSGDSPPGAAGARAEAEAEAEAPRGAGDGRADQVHGPREESPEPGAGAGAAGGAGARVSAGVPRGPPVPPRPRREAAEQAPRPALRARGLRCHQVVKLGHTPLVELLLRSGADPNRPDPATGSCPAHDAAREGFLDTLAALHRAGARLDLADRWGLPLDLAREHGHLPVVRYLLAQPEAAAQPQPGPRS</sequence>
<evidence type="ECO:0000256" key="3">
    <source>
        <dbReference type="PROSITE-ProRule" id="PRU00023"/>
    </source>
</evidence>
<reference evidence="5" key="1">
    <citation type="submission" date="2025-08" db="UniProtKB">
        <authorList>
            <consortium name="Ensembl"/>
        </authorList>
    </citation>
    <scope>IDENTIFICATION</scope>
</reference>
<evidence type="ECO:0000256" key="1">
    <source>
        <dbReference type="ARBA" id="ARBA00022737"/>
    </source>
</evidence>
<reference evidence="5" key="2">
    <citation type="submission" date="2025-09" db="UniProtKB">
        <authorList>
            <consortium name="Ensembl"/>
        </authorList>
    </citation>
    <scope>IDENTIFICATION</scope>
</reference>
<dbReference type="PROSITE" id="PS50088">
    <property type="entry name" value="ANK_REPEAT"/>
    <property type="match status" value="1"/>
</dbReference>
<accession>A0A7M4FAW3</accession>
<name>A0A7M4FAW3_CROPO</name>
<proteinExistence type="predicted"/>
<keyword evidence="2 3" id="KW-0040">ANK repeat</keyword>
<dbReference type="Pfam" id="PF12796">
    <property type="entry name" value="Ank_2"/>
    <property type="match status" value="1"/>
</dbReference>
<dbReference type="GeneTree" id="ENSGT01060000249383"/>
<keyword evidence="6" id="KW-1185">Reference proteome</keyword>
<dbReference type="GO" id="GO:0019901">
    <property type="term" value="F:protein kinase binding"/>
    <property type="evidence" value="ECO:0007669"/>
    <property type="project" value="TreeGrafter"/>
</dbReference>
<evidence type="ECO:0000256" key="4">
    <source>
        <dbReference type="SAM" id="MobiDB-lite"/>
    </source>
</evidence>
<evidence type="ECO:0000313" key="6">
    <source>
        <dbReference type="Proteomes" id="UP000594220"/>
    </source>
</evidence>
<organism evidence="5 6">
    <name type="scientific">Crocodylus porosus</name>
    <name type="common">Saltwater crocodile</name>
    <name type="synonym">Estuarine crocodile</name>
    <dbReference type="NCBI Taxonomy" id="8502"/>
    <lineage>
        <taxon>Eukaryota</taxon>
        <taxon>Metazoa</taxon>
        <taxon>Chordata</taxon>
        <taxon>Craniata</taxon>
        <taxon>Vertebrata</taxon>
        <taxon>Euteleostomi</taxon>
        <taxon>Archelosauria</taxon>
        <taxon>Archosauria</taxon>
        <taxon>Crocodylia</taxon>
        <taxon>Longirostres</taxon>
        <taxon>Crocodylidae</taxon>
        <taxon>Crocodylus</taxon>
    </lineage>
</organism>
<protein>
    <recommendedName>
        <fullName evidence="7">Cyclin dependent kinase inhibitor 2A</fullName>
    </recommendedName>
</protein>
<dbReference type="AlphaFoldDB" id="A0A7M4FAW3"/>
<dbReference type="Ensembl" id="ENSCPRT00005026089.1">
    <property type="protein sequence ID" value="ENSCPRP00005022306.1"/>
    <property type="gene ID" value="ENSCPRG00005015559.1"/>
</dbReference>
<dbReference type="SUPFAM" id="SSF48403">
    <property type="entry name" value="Ankyrin repeat"/>
    <property type="match status" value="1"/>
</dbReference>
<feature type="compositionally biased region" description="Basic and acidic residues" evidence="4">
    <location>
        <begin position="52"/>
        <end position="66"/>
    </location>
</feature>
<dbReference type="GO" id="GO:2000045">
    <property type="term" value="P:regulation of G1/S transition of mitotic cell cycle"/>
    <property type="evidence" value="ECO:0007669"/>
    <property type="project" value="TreeGrafter"/>
</dbReference>
<dbReference type="PANTHER" id="PTHR24201">
    <property type="entry name" value="ANK_REP_REGION DOMAIN-CONTAINING PROTEIN"/>
    <property type="match status" value="1"/>
</dbReference>
<dbReference type="InterPro" id="IPR050776">
    <property type="entry name" value="Ank_Repeat/CDKN_Inhibitor"/>
</dbReference>
<feature type="region of interest" description="Disordered" evidence="4">
    <location>
        <begin position="1"/>
        <end position="111"/>
    </location>
</feature>
<evidence type="ECO:0008006" key="7">
    <source>
        <dbReference type="Google" id="ProtNLM"/>
    </source>
</evidence>
<dbReference type="GO" id="GO:0005634">
    <property type="term" value="C:nucleus"/>
    <property type="evidence" value="ECO:0007669"/>
    <property type="project" value="TreeGrafter"/>
</dbReference>
<dbReference type="GO" id="GO:0005737">
    <property type="term" value="C:cytoplasm"/>
    <property type="evidence" value="ECO:0007669"/>
    <property type="project" value="TreeGrafter"/>
</dbReference>
<dbReference type="InterPro" id="IPR002110">
    <property type="entry name" value="Ankyrin_rpt"/>
</dbReference>
<dbReference type="GO" id="GO:0004861">
    <property type="term" value="F:cyclin-dependent protein serine/threonine kinase inhibitor activity"/>
    <property type="evidence" value="ECO:0007669"/>
    <property type="project" value="TreeGrafter"/>
</dbReference>
<dbReference type="PANTHER" id="PTHR24201:SF8">
    <property type="entry name" value="CYCLIN-DEPENDENT KINASE 4 INHIBITOR B"/>
    <property type="match status" value="1"/>
</dbReference>
<feature type="compositionally biased region" description="Gly residues" evidence="4">
    <location>
        <begin position="71"/>
        <end position="80"/>
    </location>
</feature>
<dbReference type="Gene3D" id="1.25.40.20">
    <property type="entry name" value="Ankyrin repeat-containing domain"/>
    <property type="match status" value="1"/>
</dbReference>
<feature type="repeat" description="ANK" evidence="3">
    <location>
        <begin position="146"/>
        <end position="178"/>
    </location>
</feature>
<evidence type="ECO:0000313" key="5">
    <source>
        <dbReference type="Ensembl" id="ENSCPRP00005022306.1"/>
    </source>
</evidence>